<evidence type="ECO:0000313" key="1">
    <source>
        <dbReference type="EMBL" id="KAI4368752.1"/>
    </source>
</evidence>
<evidence type="ECO:0000313" key="2">
    <source>
        <dbReference type="Proteomes" id="UP001057402"/>
    </source>
</evidence>
<comment type="caution">
    <text evidence="1">The sequence shown here is derived from an EMBL/GenBank/DDBJ whole genome shotgun (WGS) entry which is preliminary data.</text>
</comment>
<dbReference type="Proteomes" id="UP001057402">
    <property type="component" value="Chromosome 5"/>
</dbReference>
<name>A0ACB9QYB4_9MYRT</name>
<protein>
    <submittedName>
        <fullName evidence="1">Uncharacterized protein</fullName>
    </submittedName>
</protein>
<sequence>MKLIMSMGSGIACWEDLESQESEGIITNNNRPRFSPAQMNNLITTMKDALPRLGGPTFPNAAGCHGTLYVILSNLPYPLFHVKLTEKDSARWGTCQCNP</sequence>
<dbReference type="EMBL" id="CM042884">
    <property type="protein sequence ID" value="KAI4368752.1"/>
    <property type="molecule type" value="Genomic_DNA"/>
</dbReference>
<reference evidence="2" key="1">
    <citation type="journal article" date="2023" name="Front. Plant Sci.">
        <title>Chromosomal-level genome assembly of Melastoma candidum provides insights into trichome evolution.</title>
        <authorList>
            <person name="Zhong Y."/>
            <person name="Wu W."/>
            <person name="Sun C."/>
            <person name="Zou P."/>
            <person name="Liu Y."/>
            <person name="Dai S."/>
            <person name="Zhou R."/>
        </authorList>
    </citation>
    <scope>NUCLEOTIDE SEQUENCE [LARGE SCALE GENOMIC DNA]</scope>
</reference>
<organism evidence="1 2">
    <name type="scientific">Melastoma candidum</name>
    <dbReference type="NCBI Taxonomy" id="119954"/>
    <lineage>
        <taxon>Eukaryota</taxon>
        <taxon>Viridiplantae</taxon>
        <taxon>Streptophyta</taxon>
        <taxon>Embryophyta</taxon>
        <taxon>Tracheophyta</taxon>
        <taxon>Spermatophyta</taxon>
        <taxon>Magnoliopsida</taxon>
        <taxon>eudicotyledons</taxon>
        <taxon>Gunneridae</taxon>
        <taxon>Pentapetalae</taxon>
        <taxon>rosids</taxon>
        <taxon>malvids</taxon>
        <taxon>Myrtales</taxon>
        <taxon>Melastomataceae</taxon>
        <taxon>Melastomatoideae</taxon>
        <taxon>Melastomateae</taxon>
        <taxon>Melastoma</taxon>
    </lineage>
</organism>
<accession>A0ACB9QYB4</accession>
<keyword evidence="2" id="KW-1185">Reference proteome</keyword>
<proteinExistence type="predicted"/>
<gene>
    <name evidence="1" type="ORF">MLD38_017271</name>
</gene>